<evidence type="ECO:0000313" key="5">
    <source>
        <dbReference type="Proteomes" id="UP001500888"/>
    </source>
</evidence>
<gene>
    <name evidence="4" type="ORF">GCM10022226_13810</name>
</gene>
<protein>
    <submittedName>
        <fullName evidence="4">CRTAC1 family protein</fullName>
    </submittedName>
</protein>
<name>A0ABP7HMB7_9ACTN</name>
<dbReference type="PANTHER" id="PTHR16026:SF0">
    <property type="entry name" value="CARTILAGE ACIDIC PROTEIN 1"/>
    <property type="match status" value="1"/>
</dbReference>
<dbReference type="PANTHER" id="PTHR16026">
    <property type="entry name" value="CARTILAGE ACIDIC PROTEIN 1"/>
    <property type="match status" value="1"/>
</dbReference>
<dbReference type="InterPro" id="IPR027039">
    <property type="entry name" value="Crtac1"/>
</dbReference>
<dbReference type="InterPro" id="IPR028994">
    <property type="entry name" value="Integrin_alpha_N"/>
</dbReference>
<evidence type="ECO:0000256" key="1">
    <source>
        <dbReference type="ARBA" id="ARBA00022729"/>
    </source>
</evidence>
<feature type="domain" description="ASPIC/UnbV" evidence="3">
    <location>
        <begin position="576"/>
        <end position="634"/>
    </location>
</feature>
<keyword evidence="5" id="KW-1185">Reference proteome</keyword>
<feature type="region of interest" description="Disordered" evidence="2">
    <location>
        <begin position="591"/>
        <end position="611"/>
    </location>
</feature>
<dbReference type="RefSeq" id="WP_344935669.1">
    <property type="nucleotide sequence ID" value="NZ_BAAAZR010000002.1"/>
</dbReference>
<keyword evidence="1" id="KW-0732">Signal</keyword>
<dbReference type="InterPro" id="IPR013517">
    <property type="entry name" value="FG-GAP"/>
</dbReference>
<sequence length="655" mass="70431">MTATLGWLRRQLPGIVALVLVTSVFLIARLPSYSAAETTNIAGKFAFKPLSISLPGGHAQQTIRKVNQDYKHIDAWISSVGAAIAMNDLDGDGLSNDLCLVDTRTDQTVVTPTPGARSDRYASFALNSGTLPVNDHMAPMGCVPGDYNEDGRIDLLVYMWGRTPIVHLAKPGATKLDANAYQATELVPGANSSGGEYNGPQWNTNAATVADFDGDGHDDIFIGNYFADSPVLDSTVSGGVHMNHSMSDAHNGGEDYFFRWTGATSGATPSVTYQKLDNVLPDYASKGWELGAAANDLDGDLLPELYLANDFGPDRMFYNRSTPGQIKLSPVEGVRTPLIPKSKTVGHDSFKGMGLDFGDLNHDGIYDMFVSNITTSWGIEESNFQFVSTAKDQADLRAKLRAGEAPWVDKSGPAGTAWSGWGWDVKMEDFNNSGELTIAQATGFVKGQIDRWPQLQELATANDQLLQNPFWWPNAQAGDDIGGHQTLHFFVKGPTGRYVDLAPQLGLAIPVPTRGIATGDSDGDGRVDFAVARQFDAPVFYQNQSPSTGAFLGLKLTRDASPVTGTLPAAGSPVTGAQVKVKTADGRSFIARVDGSSGHSGRRSTDVHIGLGQNVNGPVQVSLWWRDRTGQVREQQLQLTTGWHSLVLGQQAKEK</sequence>
<dbReference type="SUPFAM" id="SSF69318">
    <property type="entry name" value="Integrin alpha N-terminal domain"/>
    <property type="match status" value="1"/>
</dbReference>
<comment type="caution">
    <text evidence="4">The sequence shown here is derived from an EMBL/GenBank/DDBJ whole genome shotgun (WGS) entry which is preliminary data.</text>
</comment>
<dbReference type="InterPro" id="IPR011519">
    <property type="entry name" value="UnbV_ASPIC"/>
</dbReference>
<accession>A0ABP7HMB7</accession>
<evidence type="ECO:0000259" key="3">
    <source>
        <dbReference type="Pfam" id="PF07593"/>
    </source>
</evidence>
<evidence type="ECO:0000256" key="2">
    <source>
        <dbReference type="SAM" id="MobiDB-lite"/>
    </source>
</evidence>
<dbReference type="Pfam" id="PF01839">
    <property type="entry name" value="FG-GAP"/>
    <property type="match status" value="1"/>
</dbReference>
<dbReference type="Pfam" id="PF07593">
    <property type="entry name" value="UnbV_ASPIC"/>
    <property type="match status" value="1"/>
</dbReference>
<dbReference type="Gene3D" id="2.130.10.130">
    <property type="entry name" value="Integrin alpha, N-terminal"/>
    <property type="match status" value="1"/>
</dbReference>
<organism evidence="4 5">
    <name type="scientific">Sphaerisporangium flaviroseum</name>
    <dbReference type="NCBI Taxonomy" id="509199"/>
    <lineage>
        <taxon>Bacteria</taxon>
        <taxon>Bacillati</taxon>
        <taxon>Actinomycetota</taxon>
        <taxon>Actinomycetes</taxon>
        <taxon>Streptosporangiales</taxon>
        <taxon>Streptosporangiaceae</taxon>
        <taxon>Sphaerisporangium</taxon>
    </lineage>
</organism>
<proteinExistence type="predicted"/>
<evidence type="ECO:0000313" key="4">
    <source>
        <dbReference type="EMBL" id="GAA3795709.1"/>
    </source>
</evidence>
<dbReference type="Proteomes" id="UP001500888">
    <property type="component" value="Unassembled WGS sequence"/>
</dbReference>
<dbReference type="EMBL" id="BAAAZR010000002">
    <property type="protein sequence ID" value="GAA3795709.1"/>
    <property type="molecule type" value="Genomic_DNA"/>
</dbReference>
<reference evidence="5" key="1">
    <citation type="journal article" date="2019" name="Int. J. Syst. Evol. Microbiol.">
        <title>The Global Catalogue of Microorganisms (GCM) 10K type strain sequencing project: providing services to taxonomists for standard genome sequencing and annotation.</title>
        <authorList>
            <consortium name="The Broad Institute Genomics Platform"/>
            <consortium name="The Broad Institute Genome Sequencing Center for Infectious Disease"/>
            <person name="Wu L."/>
            <person name="Ma J."/>
        </authorList>
    </citation>
    <scope>NUCLEOTIDE SEQUENCE [LARGE SCALE GENOMIC DNA]</scope>
    <source>
        <strain evidence="5">JCM 16908</strain>
    </source>
</reference>